<feature type="domain" description="Poly(A) polymerase nucleotidyltransferase" evidence="15">
    <location>
        <begin position="2"/>
        <end position="142"/>
    </location>
</feature>
<evidence type="ECO:0000256" key="7">
    <source>
        <dbReference type="ARBA" id="ARBA00022679"/>
    </source>
</evidence>
<evidence type="ECO:0000256" key="8">
    <source>
        <dbReference type="ARBA" id="ARBA00022723"/>
    </source>
</evidence>
<keyword evidence="10" id="KW-0067">ATP-binding</keyword>
<dbReference type="AlphaFoldDB" id="A0A8C6U5G0"/>
<evidence type="ECO:0000259" key="14">
    <source>
        <dbReference type="Pfam" id="PF04928"/>
    </source>
</evidence>
<evidence type="ECO:0000259" key="15">
    <source>
        <dbReference type="Pfam" id="PF20750"/>
    </source>
</evidence>
<dbReference type="InterPro" id="IPR007012">
    <property type="entry name" value="PolA_pol_cen_dom"/>
</dbReference>
<keyword evidence="11" id="KW-0460">Magnesium</keyword>
<dbReference type="Pfam" id="PF04928">
    <property type="entry name" value="PAP_central"/>
    <property type="match status" value="1"/>
</dbReference>
<dbReference type="Pfam" id="PF20750">
    <property type="entry name" value="PAP_NTPase"/>
    <property type="match status" value="1"/>
</dbReference>
<organism evidence="16 17">
    <name type="scientific">Neogobius melanostomus</name>
    <name type="common">round goby</name>
    <dbReference type="NCBI Taxonomy" id="47308"/>
    <lineage>
        <taxon>Eukaryota</taxon>
        <taxon>Metazoa</taxon>
        <taxon>Chordata</taxon>
        <taxon>Craniata</taxon>
        <taxon>Vertebrata</taxon>
        <taxon>Euteleostomi</taxon>
        <taxon>Actinopterygii</taxon>
        <taxon>Neopterygii</taxon>
        <taxon>Teleostei</taxon>
        <taxon>Neoteleostei</taxon>
        <taxon>Acanthomorphata</taxon>
        <taxon>Gobiaria</taxon>
        <taxon>Gobiiformes</taxon>
        <taxon>Gobioidei</taxon>
        <taxon>Gobiidae</taxon>
        <taxon>Benthophilinae</taxon>
        <taxon>Neogobiini</taxon>
        <taxon>Neogobius</taxon>
    </lineage>
</organism>
<keyword evidence="7" id="KW-0808">Transferase</keyword>
<dbReference type="GO" id="GO:0006397">
    <property type="term" value="P:mRNA processing"/>
    <property type="evidence" value="ECO:0007669"/>
    <property type="project" value="UniProtKB-KW"/>
</dbReference>
<evidence type="ECO:0000256" key="3">
    <source>
        <dbReference type="ARBA" id="ARBA00004123"/>
    </source>
</evidence>
<feature type="domain" description="Poly(A) polymerase central" evidence="14">
    <location>
        <begin position="147"/>
        <end position="207"/>
    </location>
</feature>
<keyword evidence="12" id="KW-0539">Nucleus</keyword>
<comment type="similarity">
    <text evidence="4">Belongs to the poly(A) polymerase family.</text>
</comment>
<evidence type="ECO:0000256" key="10">
    <source>
        <dbReference type="ARBA" id="ARBA00022840"/>
    </source>
</evidence>
<dbReference type="SUPFAM" id="SSF81301">
    <property type="entry name" value="Nucleotidyltransferase"/>
    <property type="match status" value="1"/>
</dbReference>
<dbReference type="Proteomes" id="UP000694523">
    <property type="component" value="Unplaced"/>
</dbReference>
<dbReference type="PANTHER" id="PTHR10682">
    <property type="entry name" value="POLY A POLYMERASE"/>
    <property type="match status" value="1"/>
</dbReference>
<evidence type="ECO:0000313" key="17">
    <source>
        <dbReference type="Proteomes" id="UP000694523"/>
    </source>
</evidence>
<sequence length="207" mass="23601">MVINYLKSLYKEWLTEIFFIMNVPILVQDCVMVLPFGSFALGLNTKGSDLDLLCVGPDFIERQQFFTSFVKKLKAVDGVIDNAFVPVIELTCYGIEVNKQTRISLYPTNLNLSDCIYLCNMDIQSARSLQGYRVTKQILHLIQNVHTFRGALTTIKLWAKSRNIYSNKLGFLGGVSWAILVARICQMYPNATAARVVARFFKVYSMW</sequence>
<evidence type="ECO:0000256" key="5">
    <source>
        <dbReference type="ARBA" id="ARBA00012388"/>
    </source>
</evidence>
<comment type="cofactor">
    <cofactor evidence="2">
        <name>Mg(2+)</name>
        <dbReference type="ChEBI" id="CHEBI:18420"/>
    </cofactor>
</comment>
<dbReference type="Gene3D" id="1.10.1410.10">
    <property type="match status" value="1"/>
</dbReference>
<dbReference type="InterPro" id="IPR043519">
    <property type="entry name" value="NT_sf"/>
</dbReference>
<proteinExistence type="inferred from homology"/>
<reference evidence="16" key="2">
    <citation type="submission" date="2025-09" db="UniProtKB">
        <authorList>
            <consortium name="Ensembl"/>
        </authorList>
    </citation>
    <scope>IDENTIFICATION</scope>
</reference>
<reference evidence="16" key="1">
    <citation type="submission" date="2025-08" db="UniProtKB">
        <authorList>
            <consortium name="Ensembl"/>
        </authorList>
    </citation>
    <scope>IDENTIFICATION</scope>
</reference>
<name>A0A8C6U5G0_9GOBI</name>
<protein>
    <recommendedName>
        <fullName evidence="5">polynucleotide adenylyltransferase</fullName>
        <ecNumber evidence="5">2.7.7.19</ecNumber>
    </recommendedName>
</protein>
<dbReference type="InterPro" id="IPR048840">
    <property type="entry name" value="PolA_pol_NTPase"/>
</dbReference>
<keyword evidence="17" id="KW-1185">Reference proteome</keyword>
<keyword evidence="9" id="KW-0547">Nucleotide-binding</keyword>
<comment type="subcellular location">
    <subcellularLocation>
        <location evidence="3">Nucleus</location>
    </subcellularLocation>
</comment>
<evidence type="ECO:0000256" key="12">
    <source>
        <dbReference type="ARBA" id="ARBA00023242"/>
    </source>
</evidence>
<evidence type="ECO:0000256" key="2">
    <source>
        <dbReference type="ARBA" id="ARBA00001946"/>
    </source>
</evidence>
<dbReference type="GO" id="GO:0046872">
    <property type="term" value="F:metal ion binding"/>
    <property type="evidence" value="ECO:0007669"/>
    <property type="project" value="UniProtKB-KW"/>
</dbReference>
<dbReference type="GO" id="GO:1990817">
    <property type="term" value="F:poly(A) RNA polymerase activity"/>
    <property type="evidence" value="ECO:0007669"/>
    <property type="project" value="UniProtKB-EC"/>
</dbReference>
<dbReference type="CDD" id="cd05402">
    <property type="entry name" value="NT_PAP_TUTase"/>
    <property type="match status" value="1"/>
</dbReference>
<comment type="catalytic activity">
    <reaction evidence="13">
        <text>RNA(n) + ATP = RNA(n)-3'-adenine ribonucleotide + diphosphate</text>
        <dbReference type="Rhea" id="RHEA:11332"/>
        <dbReference type="Rhea" id="RHEA-COMP:14527"/>
        <dbReference type="Rhea" id="RHEA-COMP:17347"/>
        <dbReference type="ChEBI" id="CHEBI:30616"/>
        <dbReference type="ChEBI" id="CHEBI:33019"/>
        <dbReference type="ChEBI" id="CHEBI:140395"/>
        <dbReference type="ChEBI" id="CHEBI:173115"/>
        <dbReference type="EC" id="2.7.7.19"/>
    </reaction>
</comment>
<dbReference type="GO" id="GO:0005634">
    <property type="term" value="C:nucleus"/>
    <property type="evidence" value="ECO:0007669"/>
    <property type="project" value="UniProtKB-SubCell"/>
</dbReference>
<evidence type="ECO:0000256" key="13">
    <source>
        <dbReference type="ARBA" id="ARBA00048830"/>
    </source>
</evidence>
<keyword evidence="6" id="KW-0507">mRNA processing</keyword>
<dbReference type="GO" id="GO:0005524">
    <property type="term" value="F:ATP binding"/>
    <property type="evidence" value="ECO:0007669"/>
    <property type="project" value="UniProtKB-KW"/>
</dbReference>
<comment type="cofactor">
    <cofactor evidence="1">
        <name>Mn(2+)</name>
        <dbReference type="ChEBI" id="CHEBI:29035"/>
    </cofactor>
</comment>
<dbReference type="PANTHER" id="PTHR10682:SF10">
    <property type="entry name" value="POLYNUCLEOTIDE ADENYLYLTRANSFERASE"/>
    <property type="match status" value="1"/>
</dbReference>
<accession>A0A8C6U5G0</accession>
<evidence type="ECO:0000256" key="1">
    <source>
        <dbReference type="ARBA" id="ARBA00001936"/>
    </source>
</evidence>
<dbReference type="Ensembl" id="ENSNMLT00000032976.1">
    <property type="protein sequence ID" value="ENSNMLP00000029562.1"/>
    <property type="gene ID" value="ENSNMLG00000018703.1"/>
</dbReference>
<evidence type="ECO:0000256" key="11">
    <source>
        <dbReference type="ARBA" id="ARBA00022842"/>
    </source>
</evidence>
<dbReference type="SUPFAM" id="SSF81631">
    <property type="entry name" value="PAP/OAS1 substrate-binding domain"/>
    <property type="match status" value="1"/>
</dbReference>
<evidence type="ECO:0000313" key="16">
    <source>
        <dbReference type="Ensembl" id="ENSNMLP00000029562.1"/>
    </source>
</evidence>
<evidence type="ECO:0000256" key="6">
    <source>
        <dbReference type="ARBA" id="ARBA00022664"/>
    </source>
</evidence>
<evidence type="ECO:0000256" key="4">
    <source>
        <dbReference type="ARBA" id="ARBA00010912"/>
    </source>
</evidence>
<evidence type="ECO:0000256" key="9">
    <source>
        <dbReference type="ARBA" id="ARBA00022741"/>
    </source>
</evidence>
<dbReference type="EC" id="2.7.7.19" evidence="5"/>
<dbReference type="Gene3D" id="3.30.460.10">
    <property type="entry name" value="Beta Polymerase, domain 2"/>
    <property type="match status" value="1"/>
</dbReference>
<keyword evidence="8" id="KW-0479">Metal-binding</keyword>